<name>A0ABV0XXP8_9TELE</name>
<dbReference type="EMBL" id="JAHRIP010018836">
    <property type="protein sequence ID" value="MEQ2286284.1"/>
    <property type="molecule type" value="Genomic_DNA"/>
</dbReference>
<evidence type="ECO:0000313" key="1">
    <source>
        <dbReference type="EMBL" id="MEQ2286284.1"/>
    </source>
</evidence>
<sequence>MVGGVGDTVTCQATVWETESMNRLHDGGAIWYKPSPGVTGLAASCDQTLLPSKRYSNQDLCRSYGPPNPHCINGLSAAIEPSYVSGHWHHSCMTSHSQSNGTPYALHVFKY</sequence>
<organism evidence="1 2">
    <name type="scientific">Ameca splendens</name>
    <dbReference type="NCBI Taxonomy" id="208324"/>
    <lineage>
        <taxon>Eukaryota</taxon>
        <taxon>Metazoa</taxon>
        <taxon>Chordata</taxon>
        <taxon>Craniata</taxon>
        <taxon>Vertebrata</taxon>
        <taxon>Euteleostomi</taxon>
        <taxon>Actinopterygii</taxon>
        <taxon>Neopterygii</taxon>
        <taxon>Teleostei</taxon>
        <taxon>Neoteleostei</taxon>
        <taxon>Acanthomorphata</taxon>
        <taxon>Ovalentaria</taxon>
        <taxon>Atherinomorphae</taxon>
        <taxon>Cyprinodontiformes</taxon>
        <taxon>Goodeidae</taxon>
        <taxon>Ameca</taxon>
    </lineage>
</organism>
<comment type="caution">
    <text evidence="1">The sequence shown here is derived from an EMBL/GenBank/DDBJ whole genome shotgun (WGS) entry which is preliminary data.</text>
</comment>
<keyword evidence="2" id="KW-1185">Reference proteome</keyword>
<accession>A0ABV0XXP8</accession>
<protein>
    <submittedName>
        <fullName evidence="1">Uncharacterized protein</fullName>
    </submittedName>
</protein>
<reference evidence="1 2" key="1">
    <citation type="submission" date="2021-06" db="EMBL/GenBank/DDBJ databases">
        <authorList>
            <person name="Palmer J.M."/>
        </authorList>
    </citation>
    <scope>NUCLEOTIDE SEQUENCE [LARGE SCALE GENOMIC DNA]</scope>
    <source>
        <strain evidence="1 2">AS_MEX2019</strain>
        <tissue evidence="1">Muscle</tissue>
    </source>
</reference>
<dbReference type="Proteomes" id="UP001469553">
    <property type="component" value="Unassembled WGS sequence"/>
</dbReference>
<evidence type="ECO:0000313" key="2">
    <source>
        <dbReference type="Proteomes" id="UP001469553"/>
    </source>
</evidence>
<proteinExistence type="predicted"/>
<gene>
    <name evidence="1" type="ORF">AMECASPLE_000874</name>
</gene>